<dbReference type="FunFam" id="3.30.70.100:FF:000001">
    <property type="entry name" value="ATPase copper transporting beta"/>
    <property type="match status" value="1"/>
</dbReference>
<evidence type="ECO:0000256" key="10">
    <source>
        <dbReference type="ARBA" id="ARBA00022914"/>
    </source>
</evidence>
<keyword evidence="6" id="KW-1003">Cell membrane</keyword>
<dbReference type="GO" id="GO:0005886">
    <property type="term" value="C:plasma membrane"/>
    <property type="evidence" value="ECO:0007669"/>
    <property type="project" value="UniProtKB-SubCell"/>
</dbReference>
<keyword evidence="7" id="KW-0997">Cell inner membrane</keyword>
<evidence type="ECO:0000256" key="12">
    <source>
        <dbReference type="ARBA" id="ARBA00023136"/>
    </source>
</evidence>
<dbReference type="Pfam" id="PF02411">
    <property type="entry name" value="MerT"/>
    <property type="match status" value="1"/>
</dbReference>
<evidence type="ECO:0000256" key="15">
    <source>
        <dbReference type="SAM" id="Phobius"/>
    </source>
</evidence>
<dbReference type="GO" id="GO:0015097">
    <property type="term" value="F:mercury ion transmembrane transporter activity"/>
    <property type="evidence" value="ECO:0007669"/>
    <property type="project" value="InterPro"/>
</dbReference>
<keyword evidence="9" id="KW-0479">Metal-binding</keyword>
<sequence length="205" mass="22180">MTTTTKNSKGWIAGLLTAVAASLCCITPVLAFLGGASGLVSSFSWIEPYRPYLIGLTIAVFVFAWYQKLKPQKQVDCGCEADNKKSFWQSKSFLAIVTVVAGVLIAFPYYAKIFYPKPQETKVIIVDKSNIATVQLNISGMDCEGCTAHINGELSNVNGVIEANTSYKNANAIVKFDNSKTSVDSLSNIVNNIGYKVISSSIINK</sequence>
<gene>
    <name evidence="17" type="primary">merTP</name>
    <name evidence="17" type="ORF">D6B99_09440</name>
</gene>
<feature type="transmembrane region" description="Helical" evidence="15">
    <location>
        <begin position="93"/>
        <end position="111"/>
    </location>
</feature>
<feature type="domain" description="HMA" evidence="16">
    <location>
        <begin position="132"/>
        <end position="198"/>
    </location>
</feature>
<evidence type="ECO:0000259" key="16">
    <source>
        <dbReference type="PROSITE" id="PS50846"/>
    </source>
</evidence>
<dbReference type="InterPro" id="IPR006121">
    <property type="entry name" value="HMA_dom"/>
</dbReference>
<evidence type="ECO:0000256" key="3">
    <source>
        <dbReference type="ARBA" id="ARBA00017053"/>
    </source>
</evidence>
<dbReference type="Proteomes" id="UP000266118">
    <property type="component" value="Chromosome"/>
</dbReference>
<dbReference type="InterPro" id="IPR003457">
    <property type="entry name" value="Transprt_MerT"/>
</dbReference>
<evidence type="ECO:0000256" key="6">
    <source>
        <dbReference type="ARBA" id="ARBA00022475"/>
    </source>
</evidence>
<evidence type="ECO:0000256" key="4">
    <source>
        <dbReference type="ARBA" id="ARBA00022448"/>
    </source>
</evidence>
<evidence type="ECO:0000256" key="9">
    <source>
        <dbReference type="ARBA" id="ARBA00022723"/>
    </source>
</evidence>
<feature type="transmembrane region" description="Helical" evidence="15">
    <location>
        <begin position="49"/>
        <end position="66"/>
    </location>
</feature>
<dbReference type="AlphaFoldDB" id="A0A386HPM6"/>
<evidence type="ECO:0000256" key="8">
    <source>
        <dbReference type="ARBA" id="ARBA00022692"/>
    </source>
</evidence>
<dbReference type="Pfam" id="PF00403">
    <property type="entry name" value="HMA"/>
    <property type="match status" value="1"/>
</dbReference>
<evidence type="ECO:0000256" key="1">
    <source>
        <dbReference type="ARBA" id="ARBA00004429"/>
    </source>
</evidence>
<dbReference type="InterPro" id="IPR036163">
    <property type="entry name" value="HMA_dom_sf"/>
</dbReference>
<name>A0A386HPM6_9BACT</name>
<evidence type="ECO:0000256" key="13">
    <source>
        <dbReference type="ARBA" id="ARBA00030934"/>
    </source>
</evidence>
<evidence type="ECO:0000313" key="18">
    <source>
        <dbReference type="Proteomes" id="UP000266118"/>
    </source>
</evidence>
<comment type="similarity">
    <text evidence="2">Belongs to the MerT family.</text>
</comment>
<reference evidence="17 18" key="1">
    <citation type="submission" date="2018-09" db="EMBL/GenBank/DDBJ databases">
        <title>Arachidicoccus sp. nov., a bacterium isolated from soil.</title>
        <authorList>
            <person name="Weon H.-Y."/>
            <person name="Kwon S.-W."/>
            <person name="Lee S.A."/>
        </authorList>
    </citation>
    <scope>NUCLEOTIDE SEQUENCE [LARGE SCALE GENOMIC DNA]</scope>
    <source>
        <strain evidence="17 18">KIS59-12</strain>
    </source>
</reference>
<evidence type="ECO:0000256" key="2">
    <source>
        <dbReference type="ARBA" id="ARBA00008224"/>
    </source>
</evidence>
<accession>A0A386HPM6</accession>
<dbReference type="NCBIfam" id="NF033556">
    <property type="entry name" value="MerTP_fusion"/>
    <property type="match status" value="1"/>
</dbReference>
<dbReference type="OrthoDB" id="1493145at2"/>
<dbReference type="Gene3D" id="1.10.287.910">
    <property type="entry name" value="bacterial mercury transporter, merf"/>
    <property type="match status" value="1"/>
</dbReference>
<proteinExistence type="inferred from homology"/>
<keyword evidence="12 15" id="KW-0472">Membrane</keyword>
<keyword evidence="4" id="KW-0813">Transport</keyword>
<dbReference type="RefSeq" id="WP_119987440.1">
    <property type="nucleotide sequence ID" value="NZ_CP032489.1"/>
</dbReference>
<keyword evidence="11 15" id="KW-1133">Transmembrane helix</keyword>
<comment type="subcellular location">
    <subcellularLocation>
        <location evidence="1">Cell inner membrane</location>
        <topology evidence="1">Multi-pass membrane protein</topology>
    </subcellularLocation>
</comment>
<evidence type="ECO:0000256" key="5">
    <source>
        <dbReference type="ARBA" id="ARBA00022466"/>
    </source>
</evidence>
<dbReference type="GO" id="GO:0046872">
    <property type="term" value="F:metal ion binding"/>
    <property type="evidence" value="ECO:0007669"/>
    <property type="project" value="UniProtKB-KW"/>
</dbReference>
<evidence type="ECO:0000256" key="11">
    <source>
        <dbReference type="ARBA" id="ARBA00022989"/>
    </source>
</evidence>
<keyword evidence="8 15" id="KW-0812">Transmembrane</keyword>
<dbReference type="EMBL" id="CP032489">
    <property type="protein sequence ID" value="AYD47795.1"/>
    <property type="molecule type" value="Genomic_DNA"/>
</dbReference>
<dbReference type="SUPFAM" id="SSF55008">
    <property type="entry name" value="HMA, heavy metal-associated domain"/>
    <property type="match status" value="1"/>
</dbReference>
<dbReference type="CDD" id="cd00371">
    <property type="entry name" value="HMA"/>
    <property type="match status" value="1"/>
</dbReference>
<evidence type="ECO:0000256" key="7">
    <source>
        <dbReference type="ARBA" id="ARBA00022519"/>
    </source>
</evidence>
<dbReference type="PROSITE" id="PS50846">
    <property type="entry name" value="HMA_2"/>
    <property type="match status" value="1"/>
</dbReference>
<dbReference type="KEGG" id="ark:D6B99_09440"/>
<dbReference type="Gene3D" id="3.30.70.100">
    <property type="match status" value="1"/>
</dbReference>
<protein>
    <recommendedName>
        <fullName evidence="3">Mercuric transport protein MerT</fullName>
    </recommendedName>
    <alternativeName>
        <fullName evidence="13">Mercury ion transport protein</fullName>
    </alternativeName>
</protein>
<organism evidence="17 18">
    <name type="scientific">Arachidicoccus soli</name>
    <dbReference type="NCBI Taxonomy" id="2341117"/>
    <lineage>
        <taxon>Bacteria</taxon>
        <taxon>Pseudomonadati</taxon>
        <taxon>Bacteroidota</taxon>
        <taxon>Chitinophagia</taxon>
        <taxon>Chitinophagales</taxon>
        <taxon>Chitinophagaceae</taxon>
        <taxon>Arachidicoccus</taxon>
    </lineage>
</organism>
<evidence type="ECO:0000313" key="17">
    <source>
        <dbReference type="EMBL" id="AYD47795.1"/>
    </source>
</evidence>
<keyword evidence="5" id="KW-0475">Mercuric resistance</keyword>
<keyword evidence="10" id="KW-0476">Mercury</keyword>
<feature type="transmembrane region" description="Helical" evidence="15">
    <location>
        <begin position="12"/>
        <end position="37"/>
    </location>
</feature>
<keyword evidence="18" id="KW-1185">Reference proteome</keyword>
<comment type="function">
    <text evidence="14">Involved in mercury resistance. Probably transfers a mercuric ion from the periplasmic Hg(2+)-binding protein MerP to the cytoplasmic mercuric reductase MerA.</text>
</comment>
<evidence type="ECO:0000256" key="14">
    <source>
        <dbReference type="ARBA" id="ARBA00045720"/>
    </source>
</evidence>